<dbReference type="Proteomes" id="UP000245921">
    <property type="component" value="Unassembled WGS sequence"/>
</dbReference>
<protein>
    <submittedName>
        <fullName evidence="1">Uncharacterized protein</fullName>
    </submittedName>
</protein>
<dbReference type="EMBL" id="QGGI01000008">
    <property type="protein sequence ID" value="PWJ93276.1"/>
    <property type="molecule type" value="Genomic_DNA"/>
</dbReference>
<keyword evidence="2" id="KW-1185">Reference proteome</keyword>
<evidence type="ECO:0000313" key="2">
    <source>
        <dbReference type="Proteomes" id="UP000245921"/>
    </source>
</evidence>
<comment type="caution">
    <text evidence="1">The sequence shown here is derived from an EMBL/GenBank/DDBJ whole genome shotgun (WGS) entry which is preliminary data.</text>
</comment>
<accession>A0AA45C6V1</accession>
<name>A0AA45C6V1_9BACT</name>
<dbReference type="AlphaFoldDB" id="A0AA45C6V1"/>
<organism evidence="1 2">
    <name type="scientific">Oceanotoga teriensis</name>
    <dbReference type="NCBI Taxonomy" id="515440"/>
    <lineage>
        <taxon>Bacteria</taxon>
        <taxon>Thermotogati</taxon>
        <taxon>Thermotogota</taxon>
        <taxon>Thermotogae</taxon>
        <taxon>Petrotogales</taxon>
        <taxon>Petrotogaceae</taxon>
        <taxon>Oceanotoga</taxon>
    </lineage>
</organism>
<evidence type="ECO:0000313" key="1">
    <source>
        <dbReference type="EMBL" id="PWJ93276.1"/>
    </source>
</evidence>
<proteinExistence type="predicted"/>
<gene>
    <name evidence="1" type="ORF">C7380_108106</name>
</gene>
<sequence>MNLKKLFKVLNYDSISFPFLNFFIFYEDDYLIKSFLKSLKYKWVLDEKNSLIEINKVLNETSKNINKNKSLKTIALFTKAHIYNTFNEDEQMMDMYNEIRQNFCLLPRYLRPFINTGMKNFYSILNTYEVKELRSWSKEYENRSSSKAFKLFAEARKQVNLKNYKKAISLYIKGSEEGKKYPHPTAILIGLDLACQYSLNISNERIFDLSEDLEFYSSFYYENISIIFDNLFTIFEVYKKYNNLNIHKISSLILRNKDKIKSSDYFDKKIYNIQKLYFSKEKKSYKTTKHLSSFLNKFLKINGSFPKNTLKRIINQEVSFIKSYTLKRIIKSYDIKFKTSNPNCINCELIKIDIEDKFSIYSLKKYNLVDLWNNILFTYMSLDEKFFNISDIYKMRDNYSNLINFFSSNYIFMDFFIAVFEPIPFFKARKDLIKLTFNELNIDNFYYLYLNISNTERSLMDGFVRNYSRYKNIKFHFNLIDLFNNYDENNWKEDIEVMADFLELNRIFCYISFWCFEDFERESFLNILNLLNR</sequence>
<dbReference type="RefSeq" id="WP_109604802.1">
    <property type="nucleotide sequence ID" value="NZ_QGGI01000008.1"/>
</dbReference>
<reference evidence="1 2" key="1">
    <citation type="submission" date="2018-05" db="EMBL/GenBank/DDBJ databases">
        <title>Genomic Encyclopedia of Type Strains, Phase IV (KMG-IV): sequencing the most valuable type-strain genomes for metagenomic binning, comparative biology and taxonomic classification.</title>
        <authorList>
            <person name="Goeker M."/>
        </authorList>
    </citation>
    <scope>NUCLEOTIDE SEQUENCE [LARGE SCALE GENOMIC DNA]</scope>
    <source>
        <strain evidence="1 2">DSM 24906</strain>
    </source>
</reference>